<dbReference type="OrthoDB" id="92308at2"/>
<dbReference type="Proteomes" id="UP000260680">
    <property type="component" value="Unassembled WGS sequence"/>
</dbReference>
<dbReference type="EMBL" id="QOHO01000087">
    <property type="protein sequence ID" value="RFZ76407.1"/>
    <property type="molecule type" value="Genomic_DNA"/>
</dbReference>
<sequence length="193" mass="22410">MQISNVSVYGLENAIRVSKFPKAVNTEDCTKEVTKTTAKLGSCKSGTGHDNFLKGIVVQFDMRFTNKMSVELERYHFIDFISSQSTMHRITKFRLEDQCNEYVDQRIIDIVQEMIDVYNGLEDMATEFAKDLYLRILYNIPSGFELTAGFTTNYQQLKTIYIQRKTHRLPEWREFCKWVETLPMFGELVLGGA</sequence>
<accession>A0A3E2N5Y2</accession>
<reference evidence="1 2" key="1">
    <citation type="submission" date="2018-07" db="EMBL/GenBank/DDBJ databases">
        <title>New species, Clostridium PI-S10-A1B.</title>
        <authorList>
            <person name="Krishna G."/>
            <person name="Summeta K."/>
            <person name="Shikha S."/>
            <person name="Prabhu P.B."/>
            <person name="Suresh K."/>
        </authorList>
    </citation>
    <scope>NUCLEOTIDE SEQUENCE [LARGE SCALE GENOMIC DNA]</scope>
    <source>
        <strain evidence="1 2">PI-S10-A1B</strain>
    </source>
</reference>
<evidence type="ECO:0000313" key="2">
    <source>
        <dbReference type="Proteomes" id="UP000260680"/>
    </source>
</evidence>
<comment type="caution">
    <text evidence="1">The sequence shown here is derived from an EMBL/GenBank/DDBJ whole genome shotgun (WGS) entry which is preliminary data.</text>
</comment>
<dbReference type="AlphaFoldDB" id="A0A3E2N5Y2"/>
<organism evidence="1 2">
    <name type="scientific">Lacrimispora amygdalina</name>
    <dbReference type="NCBI Taxonomy" id="253257"/>
    <lineage>
        <taxon>Bacteria</taxon>
        <taxon>Bacillati</taxon>
        <taxon>Bacillota</taxon>
        <taxon>Clostridia</taxon>
        <taxon>Lachnospirales</taxon>
        <taxon>Lachnospiraceae</taxon>
        <taxon>Lacrimispora</taxon>
    </lineage>
</organism>
<dbReference type="RefSeq" id="WP_117419432.1">
    <property type="nucleotide sequence ID" value="NZ_QOHO01000087.1"/>
</dbReference>
<protein>
    <submittedName>
        <fullName evidence="1">Uncharacterized protein</fullName>
    </submittedName>
</protein>
<gene>
    <name evidence="1" type="ORF">DS742_23730</name>
</gene>
<evidence type="ECO:0000313" key="1">
    <source>
        <dbReference type="EMBL" id="RFZ76407.1"/>
    </source>
</evidence>
<name>A0A3E2N5Y2_9FIRM</name>
<proteinExistence type="predicted"/>